<dbReference type="KEGG" id="bpt:Bpet0098"/>
<keyword evidence="1" id="KW-0732">Signal</keyword>
<dbReference type="AlphaFoldDB" id="A9HW40"/>
<dbReference type="PROSITE" id="PS51318">
    <property type="entry name" value="TAT"/>
    <property type="match status" value="1"/>
</dbReference>
<proteinExistence type="predicted"/>
<name>A9HW40_BORPD</name>
<feature type="signal peptide" evidence="1">
    <location>
        <begin position="1"/>
        <end position="23"/>
    </location>
</feature>
<dbReference type="Pfam" id="PF13670">
    <property type="entry name" value="PepSY_2"/>
    <property type="match status" value="1"/>
</dbReference>
<sequence>MNTTIRTLLAGVALGAAALAVQAQTPTPAPAAASGPAASAPKAAIWSIRQVYDSLEAAGYRDITEIELERDRYEVKARDAQARRVKLYINAHNGAIERTKLHD</sequence>
<accession>A9HW40</accession>
<organism evidence="3 4">
    <name type="scientific">Bordetella petrii (strain ATCC BAA-461 / DSM 12804 / CCUG 43448 / CIP 107267 / Se-1111R)</name>
    <dbReference type="NCBI Taxonomy" id="340100"/>
    <lineage>
        <taxon>Bacteria</taxon>
        <taxon>Pseudomonadati</taxon>
        <taxon>Pseudomonadota</taxon>
        <taxon>Betaproteobacteria</taxon>
        <taxon>Burkholderiales</taxon>
        <taxon>Alcaligenaceae</taxon>
        <taxon>Bordetella</taxon>
    </lineage>
</organism>
<dbReference type="InterPro" id="IPR025711">
    <property type="entry name" value="PepSY"/>
</dbReference>
<dbReference type="InterPro" id="IPR006311">
    <property type="entry name" value="TAT_signal"/>
</dbReference>
<protein>
    <recommendedName>
        <fullName evidence="2">PepSY domain-containing protein</fullName>
    </recommendedName>
</protein>
<evidence type="ECO:0000259" key="2">
    <source>
        <dbReference type="Pfam" id="PF13670"/>
    </source>
</evidence>
<feature type="domain" description="PepSY" evidence="2">
    <location>
        <begin position="19"/>
        <end position="97"/>
    </location>
</feature>
<evidence type="ECO:0000313" key="3">
    <source>
        <dbReference type="EMBL" id="CAP40429.1"/>
    </source>
</evidence>
<reference evidence="3 4" key="1">
    <citation type="journal article" date="2008" name="BMC Genomics">
        <title>The missing link: Bordetella petrii is endowed with both the metabolic versatility of environmental bacteria and virulence traits of pathogenic Bordetellae.</title>
        <authorList>
            <person name="Gross R."/>
            <person name="Guzman C.A."/>
            <person name="Sebaihia M."/>
            <person name="Martins Dos Santos V.A."/>
            <person name="Pieper D.H."/>
            <person name="Koebnik R."/>
            <person name="Lechner M."/>
            <person name="Bartels D."/>
            <person name="Buhrmester J."/>
            <person name="Choudhuri J.V."/>
            <person name="Ebensen T."/>
            <person name="Gaigalat L."/>
            <person name="Herrmann S."/>
            <person name="Khachane A.N."/>
            <person name="Larisch C."/>
            <person name="Link S."/>
            <person name="Linke B."/>
            <person name="Meyer F."/>
            <person name="Mormann S."/>
            <person name="Nakunst D."/>
            <person name="Rueckert C."/>
            <person name="Schneiker-Bekel S."/>
            <person name="Schulze K."/>
            <person name="Vorhoelter F.J."/>
            <person name="Yevsa T."/>
            <person name="Engle J.T."/>
            <person name="Goldman W.E."/>
            <person name="Puehler A."/>
            <person name="Goebel U.B."/>
            <person name="Goesmann A."/>
            <person name="Bloecker H."/>
            <person name="Kaiser O."/>
            <person name="Martinez-Arias R."/>
        </authorList>
    </citation>
    <scope>NUCLEOTIDE SEQUENCE [LARGE SCALE GENOMIC DNA]</scope>
    <source>
        <strain evidence="4">ATCC BAA-461 / DSM 12804 / CCUG 43448 / CIP 107267 / Se-1111R</strain>
    </source>
</reference>
<dbReference type="eggNOG" id="COG5591">
    <property type="taxonomic scope" value="Bacteria"/>
</dbReference>
<dbReference type="STRING" id="94624.Bpet0098"/>
<evidence type="ECO:0000256" key="1">
    <source>
        <dbReference type="SAM" id="SignalP"/>
    </source>
</evidence>
<feature type="chain" id="PRO_5002739337" description="PepSY domain-containing protein" evidence="1">
    <location>
        <begin position="24"/>
        <end position="103"/>
    </location>
</feature>
<gene>
    <name evidence="3" type="ordered locus">Bpet0098</name>
</gene>
<evidence type="ECO:0000313" key="4">
    <source>
        <dbReference type="Proteomes" id="UP000001225"/>
    </source>
</evidence>
<dbReference type="EMBL" id="AM902716">
    <property type="protein sequence ID" value="CAP40429.1"/>
    <property type="molecule type" value="Genomic_DNA"/>
</dbReference>
<dbReference type="Proteomes" id="UP000001225">
    <property type="component" value="Chromosome"/>
</dbReference>
<keyword evidence="4" id="KW-1185">Reference proteome</keyword>